<dbReference type="PROSITE" id="PS50011">
    <property type="entry name" value="PROTEIN_KINASE_DOM"/>
    <property type="match status" value="1"/>
</dbReference>
<keyword evidence="3" id="KW-0547">Nucleotide-binding</keyword>
<dbReference type="Pfam" id="PF00018">
    <property type="entry name" value="SH3_1"/>
    <property type="match status" value="1"/>
</dbReference>
<evidence type="ECO:0000313" key="11">
    <source>
        <dbReference type="Proteomes" id="UP001149090"/>
    </source>
</evidence>
<keyword evidence="11" id="KW-1185">Reference proteome</keyword>
<dbReference type="SMART" id="SM00220">
    <property type="entry name" value="S_TKc"/>
    <property type="match status" value="1"/>
</dbReference>
<feature type="domain" description="SH3" evidence="8">
    <location>
        <begin position="243"/>
        <end position="303"/>
    </location>
</feature>
<dbReference type="InterPro" id="IPR045269">
    <property type="entry name" value="Atg1-like"/>
</dbReference>
<reference evidence="10" key="1">
    <citation type="submission" date="2022-10" db="EMBL/GenBank/DDBJ databases">
        <title>Novel sulphate-reducing endosymbionts in the free-living metamonad Anaeramoeba.</title>
        <authorList>
            <person name="Jerlstrom-Hultqvist J."/>
            <person name="Cepicka I."/>
            <person name="Gallot-Lavallee L."/>
            <person name="Salas-Leiva D."/>
            <person name="Curtis B.A."/>
            <person name="Zahonova K."/>
            <person name="Pipaliya S."/>
            <person name="Dacks J."/>
            <person name="Roger A.J."/>
        </authorList>
    </citation>
    <scope>NUCLEOTIDE SEQUENCE</scope>
    <source>
        <strain evidence="10">BMAN</strain>
    </source>
</reference>
<keyword evidence="1 6" id="KW-0728">SH3 domain</keyword>
<dbReference type="PROSITE" id="PS00108">
    <property type="entry name" value="PROTEIN_KINASE_ST"/>
    <property type="match status" value="1"/>
</dbReference>
<dbReference type="AlphaFoldDB" id="A0A9Q0LLR4"/>
<dbReference type="Gene3D" id="2.30.30.40">
    <property type="entry name" value="SH3 Domains"/>
    <property type="match status" value="1"/>
</dbReference>
<dbReference type="InterPro" id="IPR036028">
    <property type="entry name" value="SH3-like_dom_sf"/>
</dbReference>
<dbReference type="InterPro" id="IPR011009">
    <property type="entry name" value="Kinase-like_dom_sf"/>
</dbReference>
<feature type="domain" description="Protein kinase" evidence="9">
    <location>
        <begin position="1"/>
        <end position="225"/>
    </location>
</feature>
<keyword evidence="7" id="KW-0175">Coiled coil</keyword>
<dbReference type="GO" id="GO:0000407">
    <property type="term" value="C:phagophore assembly site"/>
    <property type="evidence" value="ECO:0007669"/>
    <property type="project" value="TreeGrafter"/>
</dbReference>
<evidence type="ECO:0000259" key="9">
    <source>
        <dbReference type="PROSITE" id="PS50011"/>
    </source>
</evidence>
<evidence type="ECO:0000259" key="8">
    <source>
        <dbReference type="PROSITE" id="PS50002"/>
    </source>
</evidence>
<dbReference type="SMART" id="SM00326">
    <property type="entry name" value="SH3"/>
    <property type="match status" value="2"/>
</dbReference>
<dbReference type="GO" id="GO:0004674">
    <property type="term" value="F:protein serine/threonine kinase activity"/>
    <property type="evidence" value="ECO:0007669"/>
    <property type="project" value="InterPro"/>
</dbReference>
<evidence type="ECO:0000256" key="4">
    <source>
        <dbReference type="ARBA" id="ARBA00022777"/>
    </source>
</evidence>
<dbReference type="GO" id="GO:0005524">
    <property type="term" value="F:ATP binding"/>
    <property type="evidence" value="ECO:0007669"/>
    <property type="project" value="UniProtKB-KW"/>
</dbReference>
<dbReference type="GO" id="GO:0010506">
    <property type="term" value="P:regulation of autophagy"/>
    <property type="evidence" value="ECO:0007669"/>
    <property type="project" value="InterPro"/>
</dbReference>
<comment type="caution">
    <text evidence="10">The sequence shown here is derived from an EMBL/GenBank/DDBJ whole genome shotgun (WGS) entry which is preliminary data.</text>
</comment>
<evidence type="ECO:0000256" key="2">
    <source>
        <dbReference type="ARBA" id="ARBA00022679"/>
    </source>
</evidence>
<evidence type="ECO:0000313" key="10">
    <source>
        <dbReference type="EMBL" id="KAJ5075138.1"/>
    </source>
</evidence>
<name>A0A9Q0LLR4_ANAIG</name>
<dbReference type="InterPro" id="IPR001452">
    <property type="entry name" value="SH3_domain"/>
</dbReference>
<dbReference type="OrthoDB" id="346907at2759"/>
<keyword evidence="4 10" id="KW-0418">Kinase</keyword>
<dbReference type="GO" id="GO:0016020">
    <property type="term" value="C:membrane"/>
    <property type="evidence" value="ECO:0007669"/>
    <property type="project" value="TreeGrafter"/>
</dbReference>
<dbReference type="Pfam" id="PF00069">
    <property type="entry name" value="Pkinase"/>
    <property type="match status" value="1"/>
</dbReference>
<proteinExistence type="predicted"/>
<dbReference type="InterPro" id="IPR008271">
    <property type="entry name" value="Ser/Thr_kinase_AS"/>
</dbReference>
<evidence type="ECO:0000256" key="3">
    <source>
        <dbReference type="ARBA" id="ARBA00022741"/>
    </source>
</evidence>
<protein>
    <submittedName>
        <fullName evidence="10">Ovarian-specific serine/threonine-protein kinase lok-related</fullName>
    </submittedName>
</protein>
<dbReference type="PANTHER" id="PTHR24348:SF22">
    <property type="entry name" value="NON-SPECIFIC SERINE_THREONINE PROTEIN KINASE"/>
    <property type="match status" value="1"/>
</dbReference>
<organism evidence="10 11">
    <name type="scientific">Anaeramoeba ignava</name>
    <name type="common">Anaerobic marine amoeba</name>
    <dbReference type="NCBI Taxonomy" id="1746090"/>
    <lineage>
        <taxon>Eukaryota</taxon>
        <taxon>Metamonada</taxon>
        <taxon>Anaeramoebidae</taxon>
        <taxon>Anaeramoeba</taxon>
    </lineage>
</organism>
<dbReference type="EMBL" id="JAPDFW010000066">
    <property type="protein sequence ID" value="KAJ5075138.1"/>
    <property type="molecule type" value="Genomic_DNA"/>
</dbReference>
<gene>
    <name evidence="10" type="ORF">M0811_07489</name>
</gene>
<feature type="coiled-coil region" evidence="7">
    <location>
        <begin position="225"/>
        <end position="252"/>
    </location>
</feature>
<evidence type="ECO:0000256" key="7">
    <source>
        <dbReference type="SAM" id="Coils"/>
    </source>
</evidence>
<dbReference type="Proteomes" id="UP001149090">
    <property type="component" value="Unassembled WGS sequence"/>
</dbReference>
<dbReference type="InterPro" id="IPR000719">
    <property type="entry name" value="Prot_kinase_dom"/>
</dbReference>
<dbReference type="PANTHER" id="PTHR24348">
    <property type="entry name" value="SERINE/THREONINE-PROTEIN KINASE UNC-51-RELATED"/>
    <property type="match status" value="1"/>
</dbReference>
<dbReference type="SUPFAM" id="SSF50044">
    <property type="entry name" value="SH3-domain"/>
    <property type="match status" value="1"/>
</dbReference>
<evidence type="ECO:0000256" key="1">
    <source>
        <dbReference type="ARBA" id="ARBA00022443"/>
    </source>
</evidence>
<dbReference type="GO" id="GO:0005829">
    <property type="term" value="C:cytosol"/>
    <property type="evidence" value="ECO:0007669"/>
    <property type="project" value="TreeGrafter"/>
</dbReference>
<keyword evidence="5" id="KW-0067">ATP-binding</keyword>
<sequence>MQKIKHQNCVNLFSIEPENYQDADLIYVVMEYCDLGDLNEYLESKKDKNEKLSIEEVKEIFGQIVFGLKFLYEKGIVHRDLKPENILLQSNDDSKFGYIIKLADFGFAREIPRDFLQKSMEMQSFIGTPLYVAPEILSNTPYTSNVDLWSLGAILYEIVTGTPPFQTTGLSDLRKQYRHLKGKKLLPKEYLEKVPKECHDLVERLLTVDPNLRITREELYKHPFIFEKLNELKEKSKDISDLEKKIIGITKEDFESKENEKLSFKKGDIIEIIEINKDKGICEGKLKEKEGIIELNRIDLYEEIKDIYSINELNELNNDNDNQTINFEKRIIGIASNEYKSNEISLSRGDLVEIININKDNNYCEIQFGNQKDEIPFFFFDFYKKIEEN</sequence>
<dbReference type="PROSITE" id="PS50002">
    <property type="entry name" value="SH3"/>
    <property type="match status" value="1"/>
</dbReference>
<keyword evidence="2" id="KW-0808">Transferase</keyword>
<accession>A0A9Q0LLR4</accession>
<evidence type="ECO:0000256" key="5">
    <source>
        <dbReference type="ARBA" id="ARBA00022840"/>
    </source>
</evidence>
<dbReference type="GO" id="GO:0000045">
    <property type="term" value="P:autophagosome assembly"/>
    <property type="evidence" value="ECO:0007669"/>
    <property type="project" value="TreeGrafter"/>
</dbReference>
<dbReference type="Gene3D" id="1.10.510.10">
    <property type="entry name" value="Transferase(Phosphotransferase) domain 1"/>
    <property type="match status" value="1"/>
</dbReference>
<dbReference type="SUPFAM" id="SSF56112">
    <property type="entry name" value="Protein kinase-like (PK-like)"/>
    <property type="match status" value="1"/>
</dbReference>
<dbReference type="GO" id="GO:0005776">
    <property type="term" value="C:autophagosome"/>
    <property type="evidence" value="ECO:0007669"/>
    <property type="project" value="TreeGrafter"/>
</dbReference>
<evidence type="ECO:0000256" key="6">
    <source>
        <dbReference type="PROSITE-ProRule" id="PRU00192"/>
    </source>
</evidence>